<evidence type="ECO:0000256" key="3">
    <source>
        <dbReference type="ARBA" id="ARBA00022989"/>
    </source>
</evidence>
<dbReference type="PRINTS" id="PR00252">
    <property type="entry name" value="NRIONCHANNEL"/>
</dbReference>
<comment type="subcellular location">
    <subcellularLocation>
        <location evidence="1">Membrane</location>
        <topology evidence="1">Multi-pass membrane protein</topology>
    </subcellularLocation>
</comment>
<evidence type="ECO:0000256" key="1">
    <source>
        <dbReference type="ARBA" id="ARBA00004141"/>
    </source>
</evidence>
<keyword evidence="4 5" id="KW-0472">Membrane</keyword>
<evidence type="ECO:0000259" key="7">
    <source>
        <dbReference type="Pfam" id="PF02932"/>
    </source>
</evidence>
<feature type="signal peptide" evidence="5">
    <location>
        <begin position="1"/>
        <end position="26"/>
    </location>
</feature>
<feature type="transmembrane region" description="Helical" evidence="5">
    <location>
        <begin position="314"/>
        <end position="336"/>
    </location>
</feature>
<dbReference type="CDD" id="cd18989">
    <property type="entry name" value="LGIC_ECD_cation"/>
    <property type="match status" value="1"/>
</dbReference>
<accession>A0A9Q1BTL9</accession>
<name>A0A9Q1BTL9_HOLLE</name>
<dbReference type="Pfam" id="PF02931">
    <property type="entry name" value="Neur_chan_LBD"/>
    <property type="match status" value="1"/>
</dbReference>
<dbReference type="CDD" id="cd19051">
    <property type="entry name" value="LGIC_TM_cation"/>
    <property type="match status" value="1"/>
</dbReference>
<evidence type="ECO:0000259" key="6">
    <source>
        <dbReference type="Pfam" id="PF02931"/>
    </source>
</evidence>
<dbReference type="Pfam" id="PF02932">
    <property type="entry name" value="Neur_chan_memb"/>
    <property type="match status" value="1"/>
</dbReference>
<keyword evidence="5" id="KW-0406">Ion transport</keyword>
<comment type="caution">
    <text evidence="8">The sequence shown here is derived from an EMBL/GenBank/DDBJ whole genome shotgun (WGS) entry which is preliminary data.</text>
</comment>
<dbReference type="InterPro" id="IPR038050">
    <property type="entry name" value="Neuro_actylchol_rec"/>
</dbReference>
<dbReference type="Gene3D" id="1.20.58.390">
    <property type="entry name" value="Neurotransmitter-gated ion-channel transmembrane domain"/>
    <property type="match status" value="1"/>
</dbReference>
<dbReference type="PANTHER" id="PTHR18945">
    <property type="entry name" value="NEUROTRANSMITTER GATED ION CHANNEL"/>
    <property type="match status" value="1"/>
</dbReference>
<proteinExistence type="inferred from homology"/>
<reference evidence="8" key="1">
    <citation type="submission" date="2021-10" db="EMBL/GenBank/DDBJ databases">
        <title>Tropical sea cucumber genome reveals ecological adaptation and Cuvierian tubules defense mechanism.</title>
        <authorList>
            <person name="Chen T."/>
        </authorList>
    </citation>
    <scope>NUCLEOTIDE SEQUENCE</scope>
    <source>
        <strain evidence="8">Nanhai2018</strain>
        <tissue evidence="8">Muscle</tissue>
    </source>
</reference>
<sequence length="430" mass="48976">MAIRGFSSSATLAVFVFISLIPGTYCRYPKSDETRIREFLFNQANYSSKERPVINSKDTVRVGMKLQFYAMLDLNERDQVLTTASWMTLVWKDERLSWNPSDFGGENVVVLSLDEIWTPKIFLGNSIATDALSIISADRGSILLTSEGVANLGAPLVQSTQCEMTIMYFPFDAQVCRFEFYAENQYQEKMDLFTLPSSQSSSLNSSEWNFFHLDHQNVTIVYPYLINDVPWSNYSLALFCVYLERDPIYFIKTLITPSTFLCLMTFLTFLLPPDSGERISLSVSMVLGLTVFQIIVADILPISSKETAIISSYLTANFALACLTVPFSLININIAFGDSRIIILKYPFLRRLSLEYLPRICALPTYNAKKKQVSESLHWDHRRNQDGKAEATILENGQENDNERQNKTTNHDNISSRDKVKAIYVFLYSL</sequence>
<dbReference type="FunFam" id="2.70.170.10:FF:000028">
    <property type="entry name" value="AcetylCholine Receptor"/>
    <property type="match status" value="1"/>
</dbReference>
<gene>
    <name evidence="8" type="ORF">HOLleu_25982</name>
</gene>
<evidence type="ECO:0000313" key="9">
    <source>
        <dbReference type="Proteomes" id="UP001152320"/>
    </source>
</evidence>
<keyword evidence="3 5" id="KW-1133">Transmembrane helix</keyword>
<dbReference type="EMBL" id="JAIZAY010000012">
    <property type="protein sequence ID" value="KAJ8032453.1"/>
    <property type="molecule type" value="Genomic_DNA"/>
</dbReference>
<organism evidence="8 9">
    <name type="scientific">Holothuria leucospilota</name>
    <name type="common">Black long sea cucumber</name>
    <name type="synonym">Mertensiothuria leucospilota</name>
    <dbReference type="NCBI Taxonomy" id="206669"/>
    <lineage>
        <taxon>Eukaryota</taxon>
        <taxon>Metazoa</taxon>
        <taxon>Echinodermata</taxon>
        <taxon>Eleutherozoa</taxon>
        <taxon>Echinozoa</taxon>
        <taxon>Holothuroidea</taxon>
        <taxon>Aspidochirotacea</taxon>
        <taxon>Aspidochirotida</taxon>
        <taxon>Holothuriidae</taxon>
        <taxon>Holothuria</taxon>
    </lineage>
</organism>
<dbReference type="Proteomes" id="UP001152320">
    <property type="component" value="Chromosome 12"/>
</dbReference>
<keyword evidence="8" id="KW-0675">Receptor</keyword>
<protein>
    <submittedName>
        <fullName evidence="8">Neuronal acetylcholine receptor subunit beta-3</fullName>
    </submittedName>
</protein>
<dbReference type="InterPro" id="IPR006201">
    <property type="entry name" value="Neur_channel"/>
</dbReference>
<dbReference type="Gene3D" id="2.70.170.10">
    <property type="entry name" value="Neurotransmitter-gated ion-channel ligand-binding domain"/>
    <property type="match status" value="1"/>
</dbReference>
<feature type="chain" id="PRO_5040530453" evidence="5">
    <location>
        <begin position="27"/>
        <end position="430"/>
    </location>
</feature>
<keyword evidence="5" id="KW-0813">Transport</keyword>
<comment type="caution">
    <text evidence="5">Lacks conserved residue(s) required for the propagation of feature annotation.</text>
</comment>
<feature type="domain" description="Neurotransmitter-gated ion-channel transmembrane" evidence="7">
    <location>
        <begin position="254"/>
        <end position="409"/>
    </location>
</feature>
<dbReference type="OrthoDB" id="6158976at2759"/>
<keyword evidence="9" id="KW-1185">Reference proteome</keyword>
<dbReference type="PROSITE" id="PS00236">
    <property type="entry name" value="NEUROTR_ION_CHANNEL"/>
    <property type="match status" value="1"/>
</dbReference>
<dbReference type="SUPFAM" id="SSF63712">
    <property type="entry name" value="Nicotinic receptor ligand binding domain-like"/>
    <property type="match status" value="1"/>
</dbReference>
<evidence type="ECO:0000313" key="8">
    <source>
        <dbReference type="EMBL" id="KAJ8032453.1"/>
    </source>
</evidence>
<comment type="similarity">
    <text evidence="5">Belongs to the ligand-gated ion channel (TC 1.A.9) family.</text>
</comment>
<evidence type="ECO:0000256" key="2">
    <source>
        <dbReference type="ARBA" id="ARBA00022692"/>
    </source>
</evidence>
<dbReference type="InterPro" id="IPR036719">
    <property type="entry name" value="Neuro-gated_channel_TM_sf"/>
</dbReference>
<feature type="transmembrane region" description="Helical" evidence="5">
    <location>
        <begin position="283"/>
        <end position="302"/>
    </location>
</feature>
<keyword evidence="5" id="KW-0407">Ion channel</keyword>
<dbReference type="AlphaFoldDB" id="A0A9Q1BTL9"/>
<dbReference type="InterPro" id="IPR036734">
    <property type="entry name" value="Neur_chan_lig-bd_sf"/>
</dbReference>
<keyword evidence="5" id="KW-0732">Signal</keyword>
<feature type="domain" description="Neurotransmitter-gated ion-channel ligand-binding" evidence="6">
    <location>
        <begin position="34"/>
        <end position="225"/>
    </location>
</feature>
<dbReference type="InterPro" id="IPR006029">
    <property type="entry name" value="Neurotrans-gated_channel_TM"/>
</dbReference>
<dbReference type="InterPro" id="IPR018000">
    <property type="entry name" value="Neurotransmitter_ion_chnl_CS"/>
</dbReference>
<keyword evidence="2 5" id="KW-0812">Transmembrane</keyword>
<evidence type="ECO:0000256" key="5">
    <source>
        <dbReference type="RuleBase" id="RU000687"/>
    </source>
</evidence>
<feature type="transmembrane region" description="Helical" evidence="5">
    <location>
        <begin position="249"/>
        <end position="271"/>
    </location>
</feature>
<dbReference type="SUPFAM" id="SSF90112">
    <property type="entry name" value="Neurotransmitter-gated ion-channel transmembrane pore"/>
    <property type="match status" value="1"/>
</dbReference>
<dbReference type="GO" id="GO:0004888">
    <property type="term" value="F:transmembrane signaling receptor activity"/>
    <property type="evidence" value="ECO:0007669"/>
    <property type="project" value="InterPro"/>
</dbReference>
<dbReference type="GO" id="GO:0005230">
    <property type="term" value="F:extracellular ligand-gated monoatomic ion channel activity"/>
    <property type="evidence" value="ECO:0007669"/>
    <property type="project" value="InterPro"/>
</dbReference>
<dbReference type="InterPro" id="IPR006202">
    <property type="entry name" value="Neur_chan_lig-bd"/>
</dbReference>
<evidence type="ECO:0000256" key="4">
    <source>
        <dbReference type="ARBA" id="ARBA00023136"/>
    </source>
</evidence>
<dbReference type="GO" id="GO:0016020">
    <property type="term" value="C:membrane"/>
    <property type="evidence" value="ECO:0007669"/>
    <property type="project" value="UniProtKB-SubCell"/>
</dbReference>